<dbReference type="InterPro" id="IPR042837">
    <property type="entry name" value="PTX3"/>
</dbReference>
<feature type="chain" id="PRO_5045677791" description="LamG-like jellyroll fold domain-containing protein" evidence="4">
    <location>
        <begin position="27"/>
        <end position="1159"/>
    </location>
</feature>
<reference evidence="6" key="1">
    <citation type="submission" date="2022-12" db="EMBL/GenBank/DDBJ databases">
        <title>New Phytohabitans aurantiacus sp. RD004123 nov., an actinomycete isolated from soil.</title>
        <authorList>
            <person name="Triningsih D.W."/>
            <person name="Harunari E."/>
            <person name="Igarashi Y."/>
        </authorList>
    </citation>
    <scope>NUCLEOTIDE SEQUENCE</scope>
    <source>
        <strain evidence="6">RD004123</strain>
    </source>
</reference>
<dbReference type="PANTHER" id="PTHR46943:SF1">
    <property type="entry name" value="PENTRAXIN-RELATED PROTEIN PTX3"/>
    <property type="match status" value="1"/>
</dbReference>
<evidence type="ECO:0000256" key="4">
    <source>
        <dbReference type="SAM" id="SignalP"/>
    </source>
</evidence>
<feature type="region of interest" description="Disordered" evidence="3">
    <location>
        <begin position="406"/>
        <end position="425"/>
    </location>
</feature>
<dbReference type="InterPro" id="IPR006558">
    <property type="entry name" value="LamG-like"/>
</dbReference>
<name>A0ABQ5QZR9_9ACTN</name>
<dbReference type="Proteomes" id="UP001144280">
    <property type="component" value="Unassembled WGS sequence"/>
</dbReference>
<comment type="caution">
    <text evidence="6">The sequence shown here is derived from an EMBL/GenBank/DDBJ whole genome shotgun (WGS) entry which is preliminary data.</text>
</comment>
<evidence type="ECO:0000256" key="3">
    <source>
        <dbReference type="SAM" id="MobiDB-lite"/>
    </source>
</evidence>
<keyword evidence="2" id="KW-1015">Disulfide bond</keyword>
<keyword evidence="7" id="KW-1185">Reference proteome</keyword>
<accession>A0ABQ5QZR9</accession>
<protein>
    <recommendedName>
        <fullName evidence="5">LamG-like jellyroll fold domain-containing protein</fullName>
    </recommendedName>
</protein>
<dbReference type="PANTHER" id="PTHR46943">
    <property type="entry name" value="PENTRAXIN-RELATED PROTEIN PTX3"/>
    <property type="match status" value="1"/>
</dbReference>
<feature type="signal peptide" evidence="4">
    <location>
        <begin position="1"/>
        <end position="26"/>
    </location>
</feature>
<dbReference type="RefSeq" id="WP_281899933.1">
    <property type="nucleotide sequence ID" value="NZ_BSDI01000029.1"/>
</dbReference>
<feature type="domain" description="LamG-like jellyroll fold" evidence="5">
    <location>
        <begin position="1011"/>
        <end position="1150"/>
    </location>
</feature>
<dbReference type="Gene3D" id="2.60.120.200">
    <property type="match status" value="2"/>
</dbReference>
<dbReference type="SUPFAM" id="SSF49899">
    <property type="entry name" value="Concanavalin A-like lectins/glucanases"/>
    <property type="match status" value="2"/>
</dbReference>
<feature type="domain" description="LamG-like jellyroll fold" evidence="5">
    <location>
        <begin position="794"/>
        <end position="932"/>
    </location>
</feature>
<evidence type="ECO:0000256" key="1">
    <source>
        <dbReference type="ARBA" id="ARBA00022729"/>
    </source>
</evidence>
<sequence length="1159" mass="121361">MWRQVAGATVVAVLMAALGGAPPAGAAPVFDALPDPVEVRETPETEALAAAVASGRAVEVAGSRAEAARTIATPQGTLVHESYSVPRWTNRVGGVWRQIDTKLRTAEGGVVAPVATLADVRFSAGGSAPLATWLVGGGQVSLSWPQVLPVPRLEGDTAVYEQVLPGIDLRARALVDGLSWVLVVHNREAAQNQALDSLRFRLSASGVSVRGRADGGFEVVDSAGAVAVSAGEALMWDSSGLPAVGASGRSAAAGTADDDDSVLRSVPDMARKAELPTTVEGSDLVIAPDAALLRGADTAYPVVIDPWTTINKLWWGYAGSENATRDDGAVRVGNSPDGSGIFRSFFAFNLSGLAGKSIRSAKFLTTLTHSWSCAATEVNLWRSADLGSSGKQSWDGPNLQLWLQERKGHAHKPSGGEGCDDDPQLDMPMEFAPAALKTDIQAAAGQGNYTLALSARQSDGSSESTTSWWKKFSAGATKLSVEYNSDPNTPSAAQLTTHADHSAPAQACVSGAGRPLVRSVKPWLKATLTDPDAGNGGLLSGAFALQKWNGSAWVAMSGWPKTDSGVPHGSKAELYISSGVSGGDRLRWQVRTSDTLGGDSDWSAWCEFDVDGTPPGAVPGVSTADGLYPEAQPDDPNSPEHGGVGLSGRFTLAANGEPDVYDYVYKLNDGPEMTVTAGTLGGSATVWVTPMHRKENVLTVRSRDQAGNSSAPYDYVFLVADPAGPAAAWEMNESSGTTLASAVVGGPEATISGGTRAGGRILGSHESAGVDRAVSFDGVNDYAATTASVLDTSTSFSVSAWARPTSSGTWGAVVSQSGTTSNGPFKLQRDANGYWFFYLFSKDGTPAVVGAQSLSPAPPGVWQHVAGVYDPGARQIRLYVNGVLQDTETVASSWASTGVMQVGRVHWQGVQTNHFTGDIDDVRVWQRVLDPDIDLVPLREPVLVGHWEMDDYDDEEPREESDLSGYQRPVTLSAAPGAGWCEGYSFTKALCLDGGATALAQTSSSVLRTDQSHTVAAWVKPTALSNFPTVLSQCGILRCAFYLQRQDNAPASWALVRPSADQISPAPTYSTVKWTGTPTLDTWVHLAGVYDADKAQLRLYVNGQPAGTASGVPPGWAAPGPLRIGRADTGDAVAGAIDRVQIWQGALTPEQIVNVVAQA</sequence>
<proteinExistence type="predicted"/>
<dbReference type="Pfam" id="PF13385">
    <property type="entry name" value="Laminin_G_3"/>
    <property type="match status" value="2"/>
</dbReference>
<dbReference type="SMART" id="SM00560">
    <property type="entry name" value="LamGL"/>
    <property type="match status" value="2"/>
</dbReference>
<evidence type="ECO:0000256" key="2">
    <source>
        <dbReference type="ARBA" id="ARBA00023157"/>
    </source>
</evidence>
<evidence type="ECO:0000259" key="5">
    <source>
        <dbReference type="SMART" id="SM00560"/>
    </source>
</evidence>
<evidence type="ECO:0000313" key="6">
    <source>
        <dbReference type="EMBL" id="GLH99939.1"/>
    </source>
</evidence>
<gene>
    <name evidence="6" type="ORF">Pa4123_52150</name>
</gene>
<keyword evidence="1 4" id="KW-0732">Signal</keyword>
<dbReference type="EMBL" id="BSDI01000029">
    <property type="protein sequence ID" value="GLH99939.1"/>
    <property type="molecule type" value="Genomic_DNA"/>
</dbReference>
<evidence type="ECO:0000313" key="7">
    <source>
        <dbReference type="Proteomes" id="UP001144280"/>
    </source>
</evidence>
<dbReference type="InterPro" id="IPR013320">
    <property type="entry name" value="ConA-like_dom_sf"/>
</dbReference>
<organism evidence="6 7">
    <name type="scientific">Phytohabitans aurantiacus</name>
    <dbReference type="NCBI Taxonomy" id="3016789"/>
    <lineage>
        <taxon>Bacteria</taxon>
        <taxon>Bacillati</taxon>
        <taxon>Actinomycetota</taxon>
        <taxon>Actinomycetes</taxon>
        <taxon>Micromonosporales</taxon>
        <taxon>Micromonosporaceae</taxon>
    </lineage>
</organism>